<keyword evidence="1" id="KW-0732">Signal</keyword>
<evidence type="ECO:0000313" key="3">
    <source>
        <dbReference type="Proteomes" id="UP000799444"/>
    </source>
</evidence>
<proteinExistence type="predicted"/>
<dbReference type="EMBL" id="ML996279">
    <property type="protein sequence ID" value="KAF2728465.1"/>
    <property type="molecule type" value="Genomic_DNA"/>
</dbReference>
<dbReference type="OrthoDB" id="3795775at2759"/>
<evidence type="ECO:0000313" key="2">
    <source>
        <dbReference type="EMBL" id="KAF2728465.1"/>
    </source>
</evidence>
<accession>A0A9P4QLD8</accession>
<comment type="caution">
    <text evidence="2">The sequence shown here is derived from an EMBL/GenBank/DDBJ whole genome shotgun (WGS) entry which is preliminary data.</text>
</comment>
<feature type="chain" id="PRO_5040187487" evidence="1">
    <location>
        <begin position="18"/>
        <end position="111"/>
    </location>
</feature>
<keyword evidence="3" id="KW-1185">Reference proteome</keyword>
<gene>
    <name evidence="2" type="ORF">EJ04DRAFT_516587</name>
</gene>
<organism evidence="2 3">
    <name type="scientific">Polyplosphaeria fusca</name>
    <dbReference type="NCBI Taxonomy" id="682080"/>
    <lineage>
        <taxon>Eukaryota</taxon>
        <taxon>Fungi</taxon>
        <taxon>Dikarya</taxon>
        <taxon>Ascomycota</taxon>
        <taxon>Pezizomycotina</taxon>
        <taxon>Dothideomycetes</taxon>
        <taxon>Pleosporomycetidae</taxon>
        <taxon>Pleosporales</taxon>
        <taxon>Tetraplosphaeriaceae</taxon>
        <taxon>Polyplosphaeria</taxon>
    </lineage>
</organism>
<sequence length="111" mass="12529">MHFRTAILSLLTASALASPTPRVNEDDDYPILHVTNFGAFVNDDPSMPSHVSFHVVDPRPDNFVETDCILYRAGSLFKTVWVNCENTSDVSFLFASDAMRLQRVFLLDHIQ</sequence>
<name>A0A9P4QLD8_9PLEO</name>
<dbReference type="AlphaFoldDB" id="A0A9P4QLD8"/>
<reference evidence="2" key="1">
    <citation type="journal article" date="2020" name="Stud. Mycol.">
        <title>101 Dothideomycetes genomes: a test case for predicting lifestyles and emergence of pathogens.</title>
        <authorList>
            <person name="Haridas S."/>
            <person name="Albert R."/>
            <person name="Binder M."/>
            <person name="Bloem J."/>
            <person name="Labutti K."/>
            <person name="Salamov A."/>
            <person name="Andreopoulos B."/>
            <person name="Baker S."/>
            <person name="Barry K."/>
            <person name="Bills G."/>
            <person name="Bluhm B."/>
            <person name="Cannon C."/>
            <person name="Castanera R."/>
            <person name="Culley D."/>
            <person name="Daum C."/>
            <person name="Ezra D."/>
            <person name="Gonzalez J."/>
            <person name="Henrissat B."/>
            <person name="Kuo A."/>
            <person name="Liang C."/>
            <person name="Lipzen A."/>
            <person name="Lutzoni F."/>
            <person name="Magnuson J."/>
            <person name="Mondo S."/>
            <person name="Nolan M."/>
            <person name="Ohm R."/>
            <person name="Pangilinan J."/>
            <person name="Park H.-J."/>
            <person name="Ramirez L."/>
            <person name="Alfaro M."/>
            <person name="Sun H."/>
            <person name="Tritt A."/>
            <person name="Yoshinaga Y."/>
            <person name="Zwiers L.-H."/>
            <person name="Turgeon B."/>
            <person name="Goodwin S."/>
            <person name="Spatafora J."/>
            <person name="Crous P."/>
            <person name="Grigoriev I."/>
        </authorList>
    </citation>
    <scope>NUCLEOTIDE SEQUENCE</scope>
    <source>
        <strain evidence="2">CBS 125425</strain>
    </source>
</reference>
<dbReference type="Proteomes" id="UP000799444">
    <property type="component" value="Unassembled WGS sequence"/>
</dbReference>
<feature type="signal peptide" evidence="1">
    <location>
        <begin position="1"/>
        <end position="17"/>
    </location>
</feature>
<evidence type="ECO:0000256" key="1">
    <source>
        <dbReference type="SAM" id="SignalP"/>
    </source>
</evidence>
<protein>
    <submittedName>
        <fullName evidence="2">Uncharacterized protein</fullName>
    </submittedName>
</protein>